<reference evidence="7" key="1">
    <citation type="journal article" date="2009" name="Mol. Phylogenet. Evol.">
        <title>The evolution of the adenylate-forming protein family in beetles: multiple luciferase gene paralogues in fireflies and glow-worms.</title>
        <authorList>
            <person name="Day J.C."/>
            <person name="Goodall T.I."/>
            <person name="Bailey M.J."/>
        </authorList>
    </citation>
    <scope>NUCLEOTIDE SEQUENCE</scope>
    <source>
        <strain evidence="7">AnsOxM1</strain>
    </source>
</reference>
<evidence type="ECO:0000256" key="5">
    <source>
        <dbReference type="SAM" id="Phobius"/>
    </source>
</evidence>
<dbReference type="GO" id="GO:0016405">
    <property type="term" value="F:CoA-ligase activity"/>
    <property type="evidence" value="ECO:0007669"/>
    <property type="project" value="TreeGrafter"/>
</dbReference>
<evidence type="ECO:0000256" key="3">
    <source>
        <dbReference type="ARBA" id="ARBA00022598"/>
    </source>
</evidence>
<name>B8QRL1_9COLE</name>
<dbReference type="AlphaFoldDB" id="B8QRL1"/>
<dbReference type="EMBL" id="EU684070">
    <property type="protein sequence ID" value="ACH87764.1"/>
    <property type="molecule type" value="Genomic_DNA"/>
</dbReference>
<evidence type="ECO:0000259" key="6">
    <source>
        <dbReference type="Pfam" id="PF00501"/>
    </source>
</evidence>
<dbReference type="Pfam" id="PF00501">
    <property type="entry name" value="AMP-binding"/>
    <property type="match status" value="1"/>
</dbReference>
<feature type="transmembrane region" description="Helical" evidence="5">
    <location>
        <begin position="27"/>
        <end position="48"/>
    </location>
</feature>
<feature type="domain" description="AMP-dependent synthetase/ligase" evidence="6">
    <location>
        <begin position="1"/>
        <end position="193"/>
    </location>
</feature>
<comment type="subcellular location">
    <subcellularLocation>
        <location evidence="1">Peroxisome</location>
    </subcellularLocation>
</comment>
<keyword evidence="5" id="KW-0812">Transmembrane</keyword>
<keyword evidence="4" id="KW-0576">Peroxisome</keyword>
<dbReference type="GO" id="GO:0005777">
    <property type="term" value="C:peroxisome"/>
    <property type="evidence" value="ECO:0007669"/>
    <property type="project" value="UniProtKB-SubCell"/>
</dbReference>
<dbReference type="SUPFAM" id="SSF56801">
    <property type="entry name" value="Acetyl-CoA synthetase-like"/>
    <property type="match status" value="1"/>
</dbReference>
<evidence type="ECO:0000313" key="7">
    <source>
        <dbReference type="EMBL" id="ACH87764.1"/>
    </source>
</evidence>
<organism evidence="7">
    <name type="scientific">Anacaena sp. JCD-2008</name>
    <dbReference type="NCBI Taxonomy" id="554916"/>
    <lineage>
        <taxon>Eukaryota</taxon>
        <taxon>Metazoa</taxon>
        <taxon>Ecdysozoa</taxon>
        <taxon>Arthropoda</taxon>
        <taxon>Hexapoda</taxon>
        <taxon>Insecta</taxon>
        <taxon>Pterygota</taxon>
        <taxon>Neoptera</taxon>
        <taxon>Endopterygota</taxon>
        <taxon>Coleoptera</taxon>
        <taxon>Polyphaga</taxon>
        <taxon>Staphyliniformia</taxon>
        <taxon>Hydrophilidae</taxon>
        <taxon>Hydrophilinae</taxon>
        <taxon>Anacaena</taxon>
    </lineage>
</organism>
<dbReference type="InterPro" id="IPR000873">
    <property type="entry name" value="AMP-dep_synth/lig_dom"/>
</dbReference>
<evidence type="ECO:0000256" key="1">
    <source>
        <dbReference type="ARBA" id="ARBA00004275"/>
    </source>
</evidence>
<evidence type="ECO:0000256" key="4">
    <source>
        <dbReference type="ARBA" id="ARBA00023140"/>
    </source>
</evidence>
<proteinExistence type="inferred from homology"/>
<keyword evidence="5" id="KW-0472">Membrane</keyword>
<dbReference type="Gene3D" id="2.30.38.10">
    <property type="entry name" value="Luciferase, Domain 3"/>
    <property type="match status" value="1"/>
</dbReference>
<keyword evidence="5" id="KW-1133">Transmembrane helix</keyword>
<sequence>MLTHENLRATMNYLKSPDFMNVNPDDITISALPFFHVYGVMLIFNVLANGMKLINMKQFQPETFLKTIQEKKINKLFLVPSLAVFLAKHPLVEKFDLSSVKYAYCGGAPLADEVEKTLWNKFSLISLLNGYGLTECAGLTHLAPRNAEPRFGSSGIPVPLSVCKVVEHSSGKPLGPNKAGELCFKGCLVMKGYIDDPDSTIQAFDEEGFLHSGGYGYYDEDNYLFIIDRLKDI</sequence>
<dbReference type="PANTHER" id="PTHR24096:SF149">
    <property type="entry name" value="AMP-BINDING DOMAIN-CONTAINING PROTEIN-RELATED"/>
    <property type="match status" value="1"/>
</dbReference>
<accession>B8QRL1</accession>
<feature type="non-terminal residue" evidence="7">
    <location>
        <position position="233"/>
    </location>
</feature>
<dbReference type="PANTHER" id="PTHR24096">
    <property type="entry name" value="LONG-CHAIN-FATTY-ACID--COA LIGASE"/>
    <property type="match status" value="1"/>
</dbReference>
<feature type="non-terminal residue" evidence="7">
    <location>
        <position position="1"/>
    </location>
</feature>
<comment type="similarity">
    <text evidence="2">Belongs to the ATP-dependent AMP-binding enzyme family.</text>
</comment>
<protein>
    <submittedName>
        <fullName evidence="7">Putative fatty acyl-CoA synthetase</fullName>
    </submittedName>
</protein>
<dbReference type="Gene3D" id="3.40.50.980">
    <property type="match status" value="1"/>
</dbReference>
<evidence type="ECO:0000256" key="2">
    <source>
        <dbReference type="ARBA" id="ARBA00006432"/>
    </source>
</evidence>
<keyword evidence="3" id="KW-0436">Ligase</keyword>